<comment type="caution">
    <text evidence="4">The sequence shown here is derived from an EMBL/GenBank/DDBJ whole genome shotgun (WGS) entry which is preliminary data.</text>
</comment>
<dbReference type="EMBL" id="JXXN02003539">
    <property type="protein sequence ID" value="THD21433.1"/>
    <property type="molecule type" value="Genomic_DNA"/>
</dbReference>
<organism evidence="4 5">
    <name type="scientific">Fasciola hepatica</name>
    <name type="common">Liver fluke</name>
    <dbReference type="NCBI Taxonomy" id="6192"/>
    <lineage>
        <taxon>Eukaryota</taxon>
        <taxon>Metazoa</taxon>
        <taxon>Spiralia</taxon>
        <taxon>Lophotrochozoa</taxon>
        <taxon>Platyhelminthes</taxon>
        <taxon>Trematoda</taxon>
        <taxon>Digenea</taxon>
        <taxon>Plagiorchiida</taxon>
        <taxon>Echinostomata</taxon>
        <taxon>Echinostomatoidea</taxon>
        <taxon>Fasciolidae</taxon>
        <taxon>Fasciola</taxon>
    </lineage>
</organism>
<dbReference type="Proteomes" id="UP000230066">
    <property type="component" value="Unassembled WGS sequence"/>
</dbReference>
<dbReference type="InterPro" id="IPR052082">
    <property type="entry name" value="Myelin_sheath_structural"/>
</dbReference>
<feature type="region of interest" description="Disordered" evidence="3">
    <location>
        <begin position="1"/>
        <end position="34"/>
    </location>
</feature>
<comment type="subcellular location">
    <subcellularLocation>
        <location evidence="1">Nucleus</location>
    </subcellularLocation>
</comment>
<evidence type="ECO:0000313" key="4">
    <source>
        <dbReference type="EMBL" id="THD21433.1"/>
    </source>
</evidence>
<keyword evidence="5" id="KW-1185">Reference proteome</keyword>
<feature type="compositionally biased region" description="Basic residues" evidence="3">
    <location>
        <begin position="23"/>
        <end position="32"/>
    </location>
</feature>
<feature type="region of interest" description="Disordered" evidence="3">
    <location>
        <begin position="422"/>
        <end position="577"/>
    </location>
</feature>
<dbReference type="AlphaFoldDB" id="A0A4E0R1W4"/>
<feature type="compositionally biased region" description="Basic and acidic residues" evidence="3">
    <location>
        <begin position="448"/>
        <end position="469"/>
    </location>
</feature>
<dbReference type="GO" id="GO:0005634">
    <property type="term" value="C:nucleus"/>
    <property type="evidence" value="ECO:0007669"/>
    <property type="project" value="UniProtKB-SubCell"/>
</dbReference>
<dbReference type="GO" id="GO:0005737">
    <property type="term" value="C:cytoplasm"/>
    <property type="evidence" value="ECO:0007669"/>
    <property type="project" value="TreeGrafter"/>
</dbReference>
<evidence type="ECO:0000256" key="3">
    <source>
        <dbReference type="SAM" id="MobiDB-lite"/>
    </source>
</evidence>
<name>A0A4E0R1W4_FASHE</name>
<accession>A0A4E0R1W4</accession>
<keyword evidence="2" id="KW-0539">Nucleus</keyword>
<protein>
    <submittedName>
        <fullName evidence="4">Uncharacterized protein</fullName>
    </submittedName>
</protein>
<gene>
    <name evidence="4" type="ORF">D915_007501</name>
</gene>
<sequence length="760" mass="81640">MPSAEVSVPSKKFHFGFGGKAKGEKKVKKPKVSGKADLGLDVGGDVQVPDLDVHAGGKAKGRGWKFGWSPKISLPKVKLGHGDLSADAGVKLPEATVDVSGPSIKLPSVRADVDVPRVDVQFPDVSTVGDLGGAIDVSAAVPSVSVGGDVKVPDLSVSGELPSLDVGGGVDLSGTPGSLGVDLSMPRLDVDASLPGVEISGPKLHAPDVNVGMGGVGFGDFSSCVDHSGLAFRMESPPCVLDFGKSSRLEFDSAPSSSLDADLAFGGPFFSESSFSEISSLYCANSFSAPIVVDFLMRGSGLPTVPEPVQLTSFPEISSGSGFGSHLDSAVAAVDFGAVPFGIDSEAAGKSGRHFWSLRFPSLRRPKVFSKTVDTDVDSGIGVAETAGTTRTVSTENLCTRVGSPIDDDLGAHLRSAHAQAQMEIKVRPESRSTLPRWFRPGKGKLPKSQDKSDRFDSASFRKESDCRHSVMKQKKVKQQQSAKPSSGMTVKSEKPKKQRKSKQPFGKKNPKSKQIDHSSQASIDGSAEEKPIPRIPSAKSKDLFSRQTWHGADDKMCQREEPSEPPTLPPSPSGINIQPILYDEFATVDVRRRGTSESTKRRPWSTLELPPPGCVFVNDDYLFPDALTPTKIPSFRSSKDVVYNVPYMDDKALPPEEPEWPIGESRRTLLSQRSDSIIRIAAEEESSIISLDDANGQLTETKFKSKRATNSSKKEAKKRRKEKDRDAQKIKEPKGNRPRSKSSNRFTALFSKSSRHSES</sequence>
<feature type="compositionally biased region" description="Polar residues" evidence="3">
    <location>
        <begin position="744"/>
        <end position="753"/>
    </location>
</feature>
<reference evidence="4" key="1">
    <citation type="submission" date="2019-03" db="EMBL/GenBank/DDBJ databases">
        <title>Improved annotation for the trematode Fasciola hepatica.</title>
        <authorList>
            <person name="Choi Y.-J."/>
            <person name="Martin J."/>
            <person name="Mitreva M."/>
        </authorList>
    </citation>
    <scope>NUCLEOTIDE SEQUENCE [LARGE SCALE GENOMIC DNA]</scope>
</reference>
<dbReference type="PANTHER" id="PTHR23348">
    <property type="entry name" value="PERIAXIN/AHNAK"/>
    <property type="match status" value="1"/>
</dbReference>
<feature type="compositionally biased region" description="Basic and acidic residues" evidence="3">
    <location>
        <begin position="552"/>
        <end position="563"/>
    </location>
</feature>
<evidence type="ECO:0000313" key="5">
    <source>
        <dbReference type="Proteomes" id="UP000230066"/>
    </source>
</evidence>
<dbReference type="PANTHER" id="PTHR23348:SF16">
    <property type="entry name" value="LEUCINE RICH REPEAT FAMILY PROTEIN"/>
    <property type="match status" value="1"/>
</dbReference>
<evidence type="ECO:0000256" key="1">
    <source>
        <dbReference type="ARBA" id="ARBA00004123"/>
    </source>
</evidence>
<feature type="region of interest" description="Disordered" evidence="3">
    <location>
        <begin position="696"/>
        <end position="760"/>
    </location>
</feature>
<proteinExistence type="predicted"/>
<dbReference type="GO" id="GO:0043484">
    <property type="term" value="P:regulation of RNA splicing"/>
    <property type="evidence" value="ECO:0007669"/>
    <property type="project" value="TreeGrafter"/>
</dbReference>
<evidence type="ECO:0000256" key="2">
    <source>
        <dbReference type="ARBA" id="ARBA00023242"/>
    </source>
</evidence>
<feature type="compositionally biased region" description="Basic and acidic residues" evidence="3">
    <location>
        <begin position="724"/>
        <end position="736"/>
    </location>
</feature>